<protein>
    <submittedName>
        <fullName evidence="1">Bacteriophage protein</fullName>
    </submittedName>
</protein>
<dbReference type="RefSeq" id="WP_012467583.1">
    <property type="nucleotide sequence ID" value="NC_010084.1"/>
</dbReference>
<dbReference type="STRING" id="395019.BMULJ_01386"/>
<dbReference type="HOGENOM" id="CLU_2582916_0_0_4"/>
<dbReference type="AlphaFoldDB" id="A0A0H3KJ08"/>
<dbReference type="EMBL" id="AP009385">
    <property type="protein sequence ID" value="BAG43322.1"/>
    <property type="molecule type" value="Genomic_DNA"/>
</dbReference>
<sequence length="76" mass="8976">MKIPGIEVGAVDPSWRMRTRPWLDMKTLKPVYSIEVREPEKKVWANIYTKDKGLMRFKTEQEAKAFFDGLKEKHHG</sequence>
<evidence type="ECO:0000313" key="2">
    <source>
        <dbReference type="Proteomes" id="UP000008815"/>
    </source>
</evidence>
<reference evidence="1 2" key="1">
    <citation type="submission" date="2007-04" db="EMBL/GenBank/DDBJ databases">
        <title>Complete genome sequence of Burkholderia multivorans ATCC 17616.</title>
        <authorList>
            <person name="Ohtsubo Y."/>
            <person name="Yamashita A."/>
            <person name="Kurokawa K."/>
            <person name="Takami H."/>
            <person name="Yuhara S."/>
            <person name="Nishiyama E."/>
            <person name="Endo R."/>
            <person name="Miyazaki R."/>
            <person name="Ono A."/>
            <person name="Yano K."/>
            <person name="Ito M."/>
            <person name="Sota M."/>
            <person name="Yuji N."/>
            <person name="Hattori M."/>
            <person name="Tsuda M."/>
        </authorList>
    </citation>
    <scope>NUCLEOTIDE SEQUENCE [LARGE SCALE GENOMIC DNA]</scope>
    <source>
        <strain evidence="2">ATCC 17616 / 249</strain>
    </source>
</reference>
<keyword evidence="2" id="KW-1185">Reference proteome</keyword>
<proteinExistence type="predicted"/>
<dbReference type="Proteomes" id="UP000008815">
    <property type="component" value="Chromosome 1"/>
</dbReference>
<evidence type="ECO:0000313" key="1">
    <source>
        <dbReference type="EMBL" id="BAG43322.1"/>
    </source>
</evidence>
<accession>A0A0H3KJ08</accession>
<dbReference type="KEGG" id="bmj:BMULJ_01386"/>
<name>A0A0H3KJ08_BURM1</name>
<organism evidence="1 2">
    <name type="scientific">Burkholderia multivorans (strain ATCC 17616 / 249)</name>
    <dbReference type="NCBI Taxonomy" id="395019"/>
    <lineage>
        <taxon>Bacteria</taxon>
        <taxon>Pseudomonadati</taxon>
        <taxon>Pseudomonadota</taxon>
        <taxon>Betaproteobacteria</taxon>
        <taxon>Burkholderiales</taxon>
        <taxon>Burkholderiaceae</taxon>
        <taxon>Burkholderia</taxon>
        <taxon>Burkholderia cepacia complex</taxon>
    </lineage>
</organism>
<gene>
    <name evidence="1" type="ordered locus">BMULJ_01386</name>
</gene>